<evidence type="ECO:0000313" key="1">
    <source>
        <dbReference type="EMBL" id="GBG82788.1"/>
    </source>
</evidence>
<reference evidence="1 2" key="1">
    <citation type="journal article" date="2018" name="Cell">
        <title>The Chara Genome: Secondary Complexity and Implications for Plant Terrestrialization.</title>
        <authorList>
            <person name="Nishiyama T."/>
            <person name="Sakayama H."/>
            <person name="Vries J.D."/>
            <person name="Buschmann H."/>
            <person name="Saint-Marcoux D."/>
            <person name="Ullrich K.K."/>
            <person name="Haas F.B."/>
            <person name="Vanderstraeten L."/>
            <person name="Becker D."/>
            <person name="Lang D."/>
            <person name="Vosolsobe S."/>
            <person name="Rombauts S."/>
            <person name="Wilhelmsson P.K.I."/>
            <person name="Janitza P."/>
            <person name="Kern R."/>
            <person name="Heyl A."/>
            <person name="Rumpler F."/>
            <person name="Villalobos L.I.A.C."/>
            <person name="Clay J.M."/>
            <person name="Skokan R."/>
            <person name="Toyoda A."/>
            <person name="Suzuki Y."/>
            <person name="Kagoshima H."/>
            <person name="Schijlen E."/>
            <person name="Tajeshwar N."/>
            <person name="Catarino B."/>
            <person name="Hetherington A.J."/>
            <person name="Saltykova A."/>
            <person name="Bonnot C."/>
            <person name="Breuninger H."/>
            <person name="Symeonidi A."/>
            <person name="Radhakrishnan G.V."/>
            <person name="Van Nieuwerburgh F."/>
            <person name="Deforce D."/>
            <person name="Chang C."/>
            <person name="Karol K.G."/>
            <person name="Hedrich R."/>
            <person name="Ulvskov P."/>
            <person name="Glockner G."/>
            <person name="Delwiche C.F."/>
            <person name="Petrasek J."/>
            <person name="Van de Peer Y."/>
            <person name="Friml J."/>
            <person name="Beilby M."/>
            <person name="Dolan L."/>
            <person name="Kohara Y."/>
            <person name="Sugano S."/>
            <person name="Fujiyama A."/>
            <person name="Delaux P.-M."/>
            <person name="Quint M."/>
            <person name="TheiBen G."/>
            <person name="Hagemann M."/>
            <person name="Harholt J."/>
            <person name="Dunand C."/>
            <person name="Zachgo S."/>
            <person name="Langdale J."/>
            <person name="Maumus F."/>
            <person name="Straeten D.V.D."/>
            <person name="Gould S.B."/>
            <person name="Rensing S.A."/>
        </authorList>
    </citation>
    <scope>NUCLEOTIDE SEQUENCE [LARGE SCALE GENOMIC DNA]</scope>
    <source>
        <strain evidence="1 2">S276</strain>
    </source>
</reference>
<comment type="caution">
    <text evidence="1">The sequence shown here is derived from an EMBL/GenBank/DDBJ whole genome shotgun (WGS) entry which is preliminary data.</text>
</comment>
<protein>
    <submittedName>
        <fullName evidence="1">Uncharacterized protein</fullName>
    </submittedName>
</protein>
<dbReference type="EMBL" id="BFEA01000418">
    <property type="protein sequence ID" value="GBG82788.1"/>
    <property type="molecule type" value="Genomic_DNA"/>
</dbReference>
<dbReference type="Gramene" id="GBG82788">
    <property type="protein sequence ID" value="GBG82788"/>
    <property type="gene ID" value="CBR_g36319"/>
</dbReference>
<gene>
    <name evidence="1" type="ORF">CBR_g36319</name>
</gene>
<proteinExistence type="predicted"/>
<dbReference type="Proteomes" id="UP000265515">
    <property type="component" value="Unassembled WGS sequence"/>
</dbReference>
<sequence length="78" mass="8705">MEVTSRLDSSTSVVHHCTSSTPINDAPLLELYTHQRCNIYRTGHSNSVPSHKTEINAMTAHRPHSNWVLNTDGMSFAL</sequence>
<organism evidence="1 2">
    <name type="scientific">Chara braunii</name>
    <name type="common">Braun's stonewort</name>
    <dbReference type="NCBI Taxonomy" id="69332"/>
    <lineage>
        <taxon>Eukaryota</taxon>
        <taxon>Viridiplantae</taxon>
        <taxon>Streptophyta</taxon>
        <taxon>Charophyceae</taxon>
        <taxon>Charales</taxon>
        <taxon>Characeae</taxon>
        <taxon>Chara</taxon>
    </lineage>
</organism>
<evidence type="ECO:0000313" key="2">
    <source>
        <dbReference type="Proteomes" id="UP000265515"/>
    </source>
</evidence>
<keyword evidence="2" id="KW-1185">Reference proteome</keyword>
<dbReference type="AlphaFoldDB" id="A0A388LKE3"/>
<accession>A0A388LKE3</accession>
<name>A0A388LKE3_CHABU</name>